<evidence type="ECO:0000313" key="3">
    <source>
        <dbReference type="Proteomes" id="UP001273589"/>
    </source>
</evidence>
<organism evidence="2 3">
    <name type="scientific">Streptomyces europaeiscabiei</name>
    <dbReference type="NCBI Taxonomy" id="146819"/>
    <lineage>
        <taxon>Bacteria</taxon>
        <taxon>Bacillati</taxon>
        <taxon>Actinomycetota</taxon>
        <taxon>Actinomycetes</taxon>
        <taxon>Kitasatosporales</taxon>
        <taxon>Streptomycetaceae</taxon>
        <taxon>Streptomyces</taxon>
    </lineage>
</organism>
<dbReference type="Proteomes" id="UP001273589">
    <property type="component" value="Unassembled WGS sequence"/>
</dbReference>
<name>A0AAJ2UJ18_9ACTN</name>
<proteinExistence type="predicted"/>
<evidence type="ECO:0000256" key="1">
    <source>
        <dbReference type="SAM" id="MobiDB-lite"/>
    </source>
</evidence>
<comment type="caution">
    <text evidence="2">The sequence shown here is derived from an EMBL/GenBank/DDBJ whole genome shotgun (WGS) entry which is preliminary data.</text>
</comment>
<gene>
    <name evidence="2" type="ORF">PV367_01105</name>
</gene>
<evidence type="ECO:0000313" key="2">
    <source>
        <dbReference type="EMBL" id="MDX3128429.1"/>
    </source>
</evidence>
<accession>A0AAJ2UJ18</accession>
<dbReference type="AlphaFoldDB" id="A0AAJ2UJ18"/>
<feature type="region of interest" description="Disordered" evidence="1">
    <location>
        <begin position="1"/>
        <end position="46"/>
    </location>
</feature>
<dbReference type="EMBL" id="JARAWN010000003">
    <property type="protein sequence ID" value="MDX3128429.1"/>
    <property type="molecule type" value="Genomic_DNA"/>
</dbReference>
<protein>
    <submittedName>
        <fullName evidence="2">Uncharacterized protein</fullName>
    </submittedName>
</protein>
<dbReference type="RefSeq" id="WP_319688488.1">
    <property type="nucleotide sequence ID" value="NZ_JARAWN010000003.1"/>
</dbReference>
<reference evidence="2" key="1">
    <citation type="journal article" date="2023" name="Microb. Genom.">
        <title>Mesoterricola silvestris gen. nov., sp. nov., Mesoterricola sediminis sp. nov., Geothrix oryzae sp. nov., Geothrix edaphica sp. nov., Geothrix rubra sp. nov., and Geothrix limicola sp. nov., six novel members of Acidobacteriota isolated from soils.</title>
        <authorList>
            <person name="Weisberg A.J."/>
            <person name="Pearce E."/>
            <person name="Kramer C.G."/>
            <person name="Chang J.H."/>
            <person name="Clarke C.R."/>
        </authorList>
    </citation>
    <scope>NUCLEOTIDE SEQUENCE</scope>
    <source>
        <strain evidence="2">ND06-05F</strain>
    </source>
</reference>
<sequence>MPAGKVQNRAARFGVAVDEPAHREPIQHRVQIAGEDRTRDGPPDTGLLGDVRHEILVDVQVVPVLTARQLLHTCLPQGVVGQFIPGQLFAGTGLRTVPEGMEALLDGRTQLRLPGTRLPGGHHETVRDPRNHLLEKVFT</sequence>